<dbReference type="EMBL" id="CP053069">
    <property type="protein sequence ID" value="QJR10591.1"/>
    <property type="molecule type" value="Genomic_DNA"/>
</dbReference>
<accession>A0A6M4GTH8</accession>
<evidence type="ECO:0000313" key="1">
    <source>
        <dbReference type="EMBL" id="QJR10591.1"/>
    </source>
</evidence>
<organism evidence="1 2">
    <name type="scientific">Usitatibacter rugosus</name>
    <dbReference type="NCBI Taxonomy" id="2732067"/>
    <lineage>
        <taxon>Bacteria</taxon>
        <taxon>Pseudomonadati</taxon>
        <taxon>Pseudomonadota</taxon>
        <taxon>Betaproteobacteria</taxon>
        <taxon>Nitrosomonadales</taxon>
        <taxon>Usitatibacteraceae</taxon>
        <taxon>Usitatibacter</taxon>
    </lineage>
</organism>
<dbReference type="AlphaFoldDB" id="A0A6M4GTH8"/>
<evidence type="ECO:0008006" key="3">
    <source>
        <dbReference type="Google" id="ProtNLM"/>
    </source>
</evidence>
<sequence>MPEYEFIVEERPGYVDAIVRGDRTEENTLRALKEVGDACRRLNRYEVLLELAFTGPSLDMTSILRVISDRSASGTRLRKLAYLESSPDKPGRAAFAETVALNRGVNVRNFTEREAAIRWLLESPIPEAE</sequence>
<keyword evidence="2" id="KW-1185">Reference proteome</keyword>
<dbReference type="RefSeq" id="WP_171091219.1">
    <property type="nucleotide sequence ID" value="NZ_CP053069.1"/>
</dbReference>
<gene>
    <name evidence="1" type="ORF">DSM104443_01655</name>
</gene>
<dbReference type="KEGG" id="uru:DSM104443_01655"/>
<protein>
    <recommendedName>
        <fullName evidence="3">SpoIIAA-like protein</fullName>
    </recommendedName>
</protein>
<proteinExistence type="predicted"/>
<reference evidence="1 2" key="1">
    <citation type="submission" date="2020-04" db="EMBL/GenBank/DDBJ databases">
        <title>Usitatibacter rugosus gen. nov., sp. nov. and Usitatibacter palustris sp. nov., novel members of Usitatibacteraceae fam. nov. within the order Nitrosomonadales isolated from soil.</title>
        <authorList>
            <person name="Huber K.J."/>
            <person name="Neumann-Schaal M."/>
            <person name="Geppert A."/>
            <person name="Luckner M."/>
            <person name="Wanner G."/>
            <person name="Overmann J."/>
        </authorList>
    </citation>
    <scope>NUCLEOTIDE SEQUENCE [LARGE SCALE GENOMIC DNA]</scope>
    <source>
        <strain evidence="1 2">0125_3</strain>
    </source>
</reference>
<name>A0A6M4GTH8_9PROT</name>
<dbReference type="Proteomes" id="UP000501534">
    <property type="component" value="Chromosome"/>
</dbReference>
<evidence type="ECO:0000313" key="2">
    <source>
        <dbReference type="Proteomes" id="UP000501534"/>
    </source>
</evidence>